<comment type="similarity">
    <text evidence="1 4">Belongs to the glycosyl hydrolase 5 (cellulase A) family.</text>
</comment>
<evidence type="ECO:0000259" key="6">
    <source>
        <dbReference type="Pfam" id="PF00150"/>
    </source>
</evidence>
<evidence type="ECO:0000256" key="4">
    <source>
        <dbReference type="RuleBase" id="RU361153"/>
    </source>
</evidence>
<feature type="domain" description="Glycoside hydrolase family 5" evidence="6">
    <location>
        <begin position="79"/>
        <end position="220"/>
    </location>
</feature>
<dbReference type="PANTHER" id="PTHR31263:SF44">
    <property type="entry name" value="OS04G0481200 PROTEIN"/>
    <property type="match status" value="1"/>
</dbReference>
<evidence type="ECO:0000256" key="3">
    <source>
        <dbReference type="ARBA" id="ARBA00023295"/>
    </source>
</evidence>
<evidence type="ECO:0000313" key="8">
    <source>
        <dbReference type="Proteomes" id="UP001341840"/>
    </source>
</evidence>
<dbReference type="PANTHER" id="PTHR31263">
    <property type="entry name" value="CELLULASE FAMILY PROTEIN (AFU_ORTHOLOGUE AFUA_5G14560)"/>
    <property type="match status" value="1"/>
</dbReference>
<gene>
    <name evidence="7" type="ORF">PIB30_063324</name>
</gene>
<keyword evidence="3 4" id="KW-0326">Glycosidase</keyword>
<dbReference type="PROSITE" id="PS51257">
    <property type="entry name" value="PROKAR_LIPOPROTEIN"/>
    <property type="match status" value="1"/>
</dbReference>
<keyword evidence="5" id="KW-0732">Signal</keyword>
<protein>
    <recommendedName>
        <fullName evidence="6">Glycoside hydrolase family 5 domain-containing protein</fullName>
    </recommendedName>
</protein>
<keyword evidence="8" id="KW-1185">Reference proteome</keyword>
<dbReference type="Pfam" id="PF00150">
    <property type="entry name" value="Cellulase"/>
    <property type="match status" value="1"/>
</dbReference>
<dbReference type="EMBL" id="JASCZI010091222">
    <property type="protein sequence ID" value="MED6149520.1"/>
    <property type="molecule type" value="Genomic_DNA"/>
</dbReference>
<name>A0ABU6TL42_9FABA</name>
<dbReference type="Gene3D" id="3.20.20.80">
    <property type="entry name" value="Glycosidases"/>
    <property type="match status" value="1"/>
</dbReference>
<dbReference type="Proteomes" id="UP001341840">
    <property type="component" value="Unassembled WGS sequence"/>
</dbReference>
<dbReference type="SUPFAM" id="SSF51445">
    <property type="entry name" value="(Trans)glycosidases"/>
    <property type="match status" value="1"/>
</dbReference>
<proteinExistence type="inferred from homology"/>
<evidence type="ECO:0000256" key="1">
    <source>
        <dbReference type="ARBA" id="ARBA00005641"/>
    </source>
</evidence>
<reference evidence="7 8" key="1">
    <citation type="journal article" date="2023" name="Plants (Basel)">
        <title>Bridging the Gap: Combining Genomics and Transcriptomics Approaches to Understand Stylosanthes scabra, an Orphan Legume from the Brazilian Caatinga.</title>
        <authorList>
            <person name="Ferreira-Neto J.R.C."/>
            <person name="da Silva M.D."/>
            <person name="Binneck E."/>
            <person name="de Melo N.F."/>
            <person name="da Silva R.H."/>
            <person name="de Melo A.L.T.M."/>
            <person name="Pandolfi V."/>
            <person name="Bustamante F.O."/>
            <person name="Brasileiro-Vidal A.C."/>
            <person name="Benko-Iseppon A.M."/>
        </authorList>
    </citation>
    <scope>NUCLEOTIDE SEQUENCE [LARGE SCALE GENOMIC DNA]</scope>
    <source>
        <tissue evidence="7">Leaves</tissue>
    </source>
</reference>
<feature type="chain" id="PRO_5047377224" description="Glycoside hydrolase family 5 domain-containing protein" evidence="5">
    <location>
        <begin position="33"/>
        <end position="226"/>
    </location>
</feature>
<dbReference type="InterPro" id="IPR001547">
    <property type="entry name" value="Glyco_hydro_5"/>
</dbReference>
<feature type="signal peptide" evidence="5">
    <location>
        <begin position="1"/>
        <end position="32"/>
    </location>
</feature>
<organism evidence="7 8">
    <name type="scientific">Stylosanthes scabra</name>
    <dbReference type="NCBI Taxonomy" id="79078"/>
    <lineage>
        <taxon>Eukaryota</taxon>
        <taxon>Viridiplantae</taxon>
        <taxon>Streptophyta</taxon>
        <taxon>Embryophyta</taxon>
        <taxon>Tracheophyta</taxon>
        <taxon>Spermatophyta</taxon>
        <taxon>Magnoliopsida</taxon>
        <taxon>eudicotyledons</taxon>
        <taxon>Gunneridae</taxon>
        <taxon>Pentapetalae</taxon>
        <taxon>rosids</taxon>
        <taxon>fabids</taxon>
        <taxon>Fabales</taxon>
        <taxon>Fabaceae</taxon>
        <taxon>Papilionoideae</taxon>
        <taxon>50 kb inversion clade</taxon>
        <taxon>dalbergioids sensu lato</taxon>
        <taxon>Dalbergieae</taxon>
        <taxon>Pterocarpus clade</taxon>
        <taxon>Stylosanthes</taxon>
    </lineage>
</organism>
<evidence type="ECO:0000256" key="2">
    <source>
        <dbReference type="ARBA" id="ARBA00022801"/>
    </source>
</evidence>
<evidence type="ECO:0000256" key="5">
    <source>
        <dbReference type="SAM" id="SignalP"/>
    </source>
</evidence>
<evidence type="ECO:0000313" key="7">
    <source>
        <dbReference type="EMBL" id="MED6149520.1"/>
    </source>
</evidence>
<comment type="caution">
    <text evidence="7">The sequence shown here is derived from an EMBL/GenBank/DDBJ whole genome shotgun (WGS) entry which is preliminary data.</text>
</comment>
<accession>A0ABU6TL42</accession>
<dbReference type="InterPro" id="IPR017853">
    <property type="entry name" value="GH"/>
</dbReference>
<sequence>MATRFSCKFLFYALLFLLSCSSLQNTITKVKAFPLHTNGRWIVDEEEEGKRVKLACLSWITHGLAVVAEGLSKQPLGSITERIRPMGFNCVRFTWPLELAINESLASFTVKQSFHNLGLFDDVKGIQAHNPLILDLTLIEAFQAVVKSLANNDVMVILDNHCSKPSMCCSETDQNGFFGDKYFDPELWIKGLTKMATMFNGFTNVVAMSLRNELRGPRSNLKDWYR</sequence>
<keyword evidence="2 4" id="KW-0378">Hydrolase</keyword>